<dbReference type="EMBL" id="KL363247">
    <property type="protein sequence ID" value="KFD50857.1"/>
    <property type="molecule type" value="Genomic_DNA"/>
</dbReference>
<dbReference type="PANTHER" id="PTHR33198:SF19">
    <property type="entry name" value="CCHC-TYPE DOMAIN-CONTAINING PROTEIN"/>
    <property type="match status" value="1"/>
</dbReference>
<dbReference type="AlphaFoldDB" id="A0A085NHJ1"/>
<accession>A0A085NHJ1</accession>
<proteinExistence type="predicted"/>
<sequence length="188" mass="21529">MSTISQGSLEPFHLATGIDGWEEWIERFKNLAEANSAQETGYLSLFFLNHCGGELYGLLRDALAPEEPKTKSFERLVQTVTEKLDPNPCIYTARAKFYTREQRTRESAEEFMTELRRLARRCCFEAAPTAAERMELQLRDQFMIGMSDNVTRDRLLLDPKISMADLYMTALNAETTVAQSRLLDSMKP</sequence>
<reference evidence="2 3" key="1">
    <citation type="journal article" date="2014" name="Nat. Genet.">
        <title>Genome and transcriptome of the porcine whipworm Trichuris suis.</title>
        <authorList>
            <person name="Jex A.R."/>
            <person name="Nejsum P."/>
            <person name="Schwarz E.M."/>
            <person name="Hu L."/>
            <person name="Young N.D."/>
            <person name="Hall R.S."/>
            <person name="Korhonen P.K."/>
            <person name="Liao S."/>
            <person name="Thamsborg S."/>
            <person name="Xia J."/>
            <person name="Xu P."/>
            <person name="Wang S."/>
            <person name="Scheerlinck J.P."/>
            <person name="Hofmann A."/>
            <person name="Sternberg P.W."/>
            <person name="Wang J."/>
            <person name="Gasser R.B."/>
        </authorList>
    </citation>
    <scope>NUCLEOTIDE SEQUENCE [LARGE SCALE GENOMIC DNA]</scope>
    <source>
        <strain evidence="2">DCEP-RM93F</strain>
        <strain evidence="1">DCEP-RM93M</strain>
    </source>
</reference>
<name>A0A085NHJ1_9BILA</name>
<evidence type="ECO:0000313" key="2">
    <source>
        <dbReference type="EMBL" id="KFD68937.1"/>
    </source>
</evidence>
<dbReference type="PANTHER" id="PTHR33198">
    <property type="entry name" value="ANK_REP_REGION DOMAIN-CONTAINING PROTEIN-RELATED"/>
    <property type="match status" value="1"/>
</dbReference>
<evidence type="ECO:0000313" key="1">
    <source>
        <dbReference type="EMBL" id="KFD50857.1"/>
    </source>
</evidence>
<keyword evidence="3" id="KW-1185">Reference proteome</keyword>
<dbReference type="Proteomes" id="UP000030764">
    <property type="component" value="Unassembled WGS sequence"/>
</dbReference>
<evidence type="ECO:0000313" key="3">
    <source>
        <dbReference type="Proteomes" id="UP000030764"/>
    </source>
</evidence>
<dbReference type="EMBL" id="KL367500">
    <property type="protein sequence ID" value="KFD68937.1"/>
    <property type="molecule type" value="Genomic_DNA"/>
</dbReference>
<evidence type="ECO:0008006" key="4">
    <source>
        <dbReference type="Google" id="ProtNLM"/>
    </source>
</evidence>
<gene>
    <name evidence="1" type="ORF">M513_08295</name>
    <name evidence="2" type="ORF">M514_08295</name>
</gene>
<protein>
    <recommendedName>
        <fullName evidence="4">Retrotransposon gag domain-containing protein</fullName>
    </recommendedName>
</protein>
<organism evidence="2">
    <name type="scientific">Trichuris suis</name>
    <name type="common">pig whipworm</name>
    <dbReference type="NCBI Taxonomy" id="68888"/>
    <lineage>
        <taxon>Eukaryota</taxon>
        <taxon>Metazoa</taxon>
        <taxon>Ecdysozoa</taxon>
        <taxon>Nematoda</taxon>
        <taxon>Enoplea</taxon>
        <taxon>Dorylaimia</taxon>
        <taxon>Trichinellida</taxon>
        <taxon>Trichuridae</taxon>
        <taxon>Trichuris</taxon>
    </lineage>
</organism>
<dbReference type="Proteomes" id="UP000030758">
    <property type="component" value="Unassembled WGS sequence"/>
</dbReference>